<name>A0ABP7ZF63_9MICO</name>
<accession>A0ABP7ZF63</accession>
<organism evidence="1 2">
    <name type="scientific">Gryllotalpicola daejeonensis</name>
    <dbReference type="NCBI Taxonomy" id="993087"/>
    <lineage>
        <taxon>Bacteria</taxon>
        <taxon>Bacillati</taxon>
        <taxon>Actinomycetota</taxon>
        <taxon>Actinomycetes</taxon>
        <taxon>Micrococcales</taxon>
        <taxon>Microbacteriaceae</taxon>
        <taxon>Gryllotalpicola</taxon>
    </lineage>
</organism>
<dbReference type="Proteomes" id="UP001415169">
    <property type="component" value="Unassembled WGS sequence"/>
</dbReference>
<reference evidence="1" key="2">
    <citation type="submission" date="2023-12" db="EMBL/GenBank/DDBJ databases">
        <authorList>
            <person name="Sun Q."/>
            <person name="Inoue M."/>
        </authorList>
    </citation>
    <scope>NUCLEOTIDE SEQUENCE</scope>
    <source>
        <strain evidence="1">JCM 17590</strain>
    </source>
</reference>
<reference evidence="1" key="1">
    <citation type="journal article" date="2014" name="Int. J. Syst. Evol. Microbiol.">
        <title>Complete genome of a new Firmicutes species belonging to the dominant human colonic microbiota ('Ruminococcus bicirculans') reveals two chromosomes and a selective capacity to utilize plant glucans.</title>
        <authorList>
            <consortium name="NISC Comparative Sequencing Program"/>
            <person name="Wegmann U."/>
            <person name="Louis P."/>
            <person name="Goesmann A."/>
            <person name="Henrissat B."/>
            <person name="Duncan S.H."/>
            <person name="Flint H.J."/>
        </authorList>
    </citation>
    <scope>NUCLEOTIDE SEQUENCE</scope>
    <source>
        <strain evidence="1">JCM 17590</strain>
    </source>
</reference>
<protein>
    <submittedName>
        <fullName evidence="1">Uncharacterized protein</fullName>
    </submittedName>
</protein>
<keyword evidence="2" id="KW-1185">Reference proteome</keyword>
<evidence type="ECO:0000313" key="1">
    <source>
        <dbReference type="EMBL" id="GAA4155950.1"/>
    </source>
</evidence>
<evidence type="ECO:0000313" key="2">
    <source>
        <dbReference type="Proteomes" id="UP001415169"/>
    </source>
</evidence>
<dbReference type="EMBL" id="BAABBV010000001">
    <property type="protein sequence ID" value="GAA4155950.1"/>
    <property type="molecule type" value="Genomic_DNA"/>
</dbReference>
<sequence>MPARKFTTAVNRFKRSAKGRLSDADAPAVATLEVLASELDSGNLTPALIAQYGLTYRSLLKRVTADEPPAESELTALLRDAQA</sequence>
<gene>
    <name evidence="1" type="ORF">GCM10022286_05630</name>
</gene>
<comment type="caution">
    <text evidence="1">The sequence shown here is derived from an EMBL/GenBank/DDBJ whole genome shotgun (WGS) entry which is preliminary data.</text>
</comment>
<proteinExistence type="predicted"/>